<dbReference type="VEuPathDB" id="TriTrypDB:TRSC58_01522"/>
<evidence type="ECO:0000313" key="2">
    <source>
        <dbReference type="Proteomes" id="UP000031737"/>
    </source>
</evidence>
<evidence type="ECO:0000313" key="1">
    <source>
        <dbReference type="EMBL" id="ESL10739.1"/>
    </source>
</evidence>
<organism evidence="1 2">
    <name type="scientific">Trypanosoma rangeli SC58</name>
    <dbReference type="NCBI Taxonomy" id="429131"/>
    <lineage>
        <taxon>Eukaryota</taxon>
        <taxon>Discoba</taxon>
        <taxon>Euglenozoa</taxon>
        <taxon>Kinetoplastea</taxon>
        <taxon>Metakinetoplastina</taxon>
        <taxon>Trypanosomatida</taxon>
        <taxon>Trypanosomatidae</taxon>
        <taxon>Trypanosoma</taxon>
        <taxon>Herpetosoma</taxon>
    </lineage>
</organism>
<gene>
    <name evidence="1" type="ORF">TRSC58_01522</name>
</gene>
<dbReference type="EMBL" id="AUPL01001522">
    <property type="protein sequence ID" value="ESL10739.1"/>
    <property type="molecule type" value="Genomic_DNA"/>
</dbReference>
<sequence>MEVKAAALELAVKKQRLERLESEVRGVICSREHEKRYQLFWNHQKVKSKVERRTAVEEAKALALQRSQYMRGVRNYKERGELLHLEAVTRAQLMTEETDARNHAVSLLELKLLEERRRKAALEVDTAECFAEDLKGIRDWESRIAAMSFRLAKAFEPTTQLRSPRNVGTGGYRGRTDLLMDYTVCEEERRVRWRLILEERVLREPLEWQHGAAHLQFVEEKQARAAIEAACLFGACQARLSAVLRIQRWWRMLCVTVWSERKRRELKKCVTQIRSRMTSRDYRALLGRLERQAGAVVAFMSLEELQKAMTAIERAAEMAYQNTFDYFVYTLMNRAANMQETEAHDLCDYPLMKDDGMAIIPPVSRLLCVPYRLYVRQQPQQPYPQWRALRWVEGSTKFIQQVWLLEKAEAEARGRLCAQKDKEFDTLQLYCALLKQGAWAWRSLYTAILCIGEEENMCRGLLHVLEDNCRGVLEAEAEVSVSNCVAAEGGRWGLVNDEAQMRRELVAEESDAFFHLTEDEWRWGNLVRLRTKLQGSCGGRPRWGTALSHDMGRKYLSLDTTARVIQRFFRLTSTRKPLTSGRQAEEAMRLQEEAQLKTTSAAIVRLLEEQHRQEDEEKLRWAATRCPVGNADDGAESYFETAVNLFSDWFDERAQEPMEPQYKAIVARFMQANREACKHMHILFADARNGRQKIEEEEAVAWGTLHRISTFTVIAIDVLRRQEVVQRERLECAAAEARSQWSGRATFLAALARHATTPIPDTAVAATTNHKKTTQRPLRSGHVERLVSREEVVRMRLIVEERRERGAALLSLRTALCVDTLREEQQERSALCDRIEKCWSAHAPLGLLMKAEAVARRRLELGAYRDYDALLARKCAIYAQQLLFRQFLRGHLIFESEARHFDRRLTELLAQRAGSLDSKLDELVAAETCARARVEYFEATHRSVYFCPDDVV</sequence>
<accession>A0A061J792</accession>
<reference evidence="1 2" key="1">
    <citation type="submission" date="2013-07" db="EMBL/GenBank/DDBJ databases">
        <authorList>
            <person name="Stoco P.H."/>
            <person name="Wagner G."/>
            <person name="Gerber A."/>
            <person name="Zaha A."/>
            <person name="Thompson C."/>
            <person name="Bartholomeu D.C."/>
            <person name="Luckemeyer D.D."/>
            <person name="Bahia D."/>
            <person name="Loreto E."/>
            <person name="Prestes E.B."/>
            <person name="Lima F.M."/>
            <person name="Rodrigues-Luiz G."/>
            <person name="Vallejo G.A."/>
            <person name="Filho J.F."/>
            <person name="Monteiro K.M."/>
            <person name="Tyler K.M."/>
            <person name="de Almeida L.G."/>
            <person name="Ortiz M.F."/>
            <person name="Siervo M.A."/>
            <person name="de Moraes M.H."/>
            <person name="Cunha O.L."/>
            <person name="Mendonca-Neto R."/>
            <person name="Silva R."/>
            <person name="Teixeira S.M."/>
            <person name="Murta S.M."/>
            <person name="Sincero T.C."/>
            <person name="Mendes T.A."/>
            <person name="Urmenyi T.P."/>
            <person name="Silva V.G."/>
            <person name="da Rocha W.D."/>
            <person name="Andersson B."/>
            <person name="Romanha A.J."/>
            <person name="Steindel M."/>
            <person name="de Vasconcelos A.T."/>
            <person name="Grisard E.C."/>
        </authorList>
    </citation>
    <scope>NUCLEOTIDE SEQUENCE [LARGE SCALE GENOMIC DNA]</scope>
    <source>
        <strain evidence="1 2">SC58</strain>
    </source>
</reference>
<protein>
    <submittedName>
        <fullName evidence="1">Uncharacterized protein</fullName>
    </submittedName>
</protein>
<dbReference type="AlphaFoldDB" id="A0A061J792"/>
<dbReference type="Proteomes" id="UP000031737">
    <property type="component" value="Unassembled WGS sequence"/>
</dbReference>
<dbReference type="OrthoDB" id="246285at2759"/>
<name>A0A061J792_TRYRA</name>
<proteinExistence type="predicted"/>
<comment type="caution">
    <text evidence="1">The sequence shown here is derived from an EMBL/GenBank/DDBJ whole genome shotgun (WGS) entry which is preliminary data.</text>
</comment>
<keyword evidence="2" id="KW-1185">Reference proteome</keyword>